<evidence type="ECO:0000313" key="2">
    <source>
        <dbReference type="Proteomes" id="UP000033562"/>
    </source>
</evidence>
<reference evidence="1 2" key="1">
    <citation type="submission" date="2015-02" db="EMBL/GenBank/DDBJ databases">
        <title>Genome Sequencing of Rickettsiales.</title>
        <authorList>
            <person name="Daugherty S.C."/>
            <person name="Su Q."/>
            <person name="Abolude K."/>
            <person name="Beier-Sexton M."/>
            <person name="Carlyon J.A."/>
            <person name="Carter R."/>
            <person name="Day N.P."/>
            <person name="Dumler S.J."/>
            <person name="Dyachenko V."/>
            <person name="Godinez A."/>
            <person name="Kurtti T.J."/>
            <person name="Lichay M."/>
            <person name="Mullins K.E."/>
            <person name="Ott S."/>
            <person name="Pappas-Brown V."/>
            <person name="Paris D.H."/>
            <person name="Patel P."/>
            <person name="Richards A.L."/>
            <person name="Sadzewicz L."/>
            <person name="Sears K."/>
            <person name="Seidman D."/>
            <person name="Sengamalay N."/>
            <person name="Stenos J."/>
            <person name="Tallon L.J."/>
            <person name="Vincent G."/>
            <person name="Fraser C.M."/>
            <person name="Munderloh U."/>
            <person name="Dunning-Hotopp J.C."/>
        </authorList>
    </citation>
    <scope>NUCLEOTIDE SEQUENCE [LARGE SCALE GENOMIC DNA]</scope>
    <source>
        <strain evidence="1 2">RAC413</strain>
    </source>
</reference>
<dbReference type="Proteomes" id="UP000033562">
    <property type="component" value="Unassembled WGS sequence"/>
</dbReference>
<protein>
    <submittedName>
        <fullName evidence="1">Uncharacterized protein</fullName>
    </submittedName>
</protein>
<name>A0A0F3NL26_9RICK</name>
<keyword evidence="2" id="KW-1185">Reference proteome</keyword>
<sequence>MDKKFFMVKCNFFLLQRLFFTNKLIAKASSISMYKYI</sequence>
<accession>A0A0F3NL26</accession>
<gene>
    <name evidence="1" type="ORF">NLO413_0096</name>
</gene>
<dbReference type="AlphaFoldDB" id="A0A0F3NL26"/>
<dbReference type="EMBL" id="LANX01000001">
    <property type="protein sequence ID" value="KJV68735.1"/>
    <property type="molecule type" value="Genomic_DNA"/>
</dbReference>
<evidence type="ECO:0000313" key="1">
    <source>
        <dbReference type="EMBL" id="KJV68735.1"/>
    </source>
</evidence>
<comment type="caution">
    <text evidence="1">The sequence shown here is derived from an EMBL/GenBank/DDBJ whole genome shotgun (WGS) entry which is preliminary data.</text>
</comment>
<organism evidence="1 2">
    <name type="scientific">Candidatus Neoehrlichia procyonis str. RAC413</name>
    <dbReference type="NCBI Taxonomy" id="1359163"/>
    <lineage>
        <taxon>Bacteria</taxon>
        <taxon>Pseudomonadati</taxon>
        <taxon>Pseudomonadota</taxon>
        <taxon>Alphaproteobacteria</taxon>
        <taxon>Rickettsiales</taxon>
        <taxon>Anaplasmataceae</taxon>
        <taxon>Candidatus Neoehrlichia</taxon>
    </lineage>
</organism>
<proteinExistence type="predicted"/>